<proteinExistence type="predicted"/>
<dbReference type="PROSITE" id="PS50055">
    <property type="entry name" value="TYR_PHOSPHATASE_PTP"/>
    <property type="match status" value="1"/>
</dbReference>
<evidence type="ECO:0000313" key="4">
    <source>
        <dbReference type="WBParaSite" id="Csp11.Scaffold629.g14309.t1"/>
    </source>
</evidence>
<reference evidence="4" key="1">
    <citation type="submission" date="2016-11" db="UniProtKB">
        <authorList>
            <consortium name="WormBaseParasite"/>
        </authorList>
    </citation>
    <scope>IDENTIFICATION</scope>
</reference>
<dbReference type="SMART" id="SM00194">
    <property type="entry name" value="PTPc"/>
    <property type="match status" value="1"/>
</dbReference>
<dbReference type="InterPro" id="IPR003595">
    <property type="entry name" value="Tyr_Pase_cat"/>
</dbReference>
<dbReference type="CDD" id="cd00047">
    <property type="entry name" value="PTPc"/>
    <property type="match status" value="1"/>
</dbReference>
<dbReference type="InterPro" id="IPR000242">
    <property type="entry name" value="PTP_cat"/>
</dbReference>
<dbReference type="Proteomes" id="UP000095282">
    <property type="component" value="Unplaced"/>
</dbReference>
<feature type="compositionally biased region" description="Basic residues" evidence="1">
    <location>
        <begin position="20"/>
        <end position="36"/>
    </location>
</feature>
<dbReference type="InterPro" id="IPR029021">
    <property type="entry name" value="Prot-tyrosine_phosphatase-like"/>
</dbReference>
<evidence type="ECO:0000313" key="3">
    <source>
        <dbReference type="Proteomes" id="UP000095282"/>
    </source>
</evidence>
<dbReference type="AlphaFoldDB" id="A0A1I7U2X3"/>
<keyword evidence="3" id="KW-1185">Reference proteome</keyword>
<protein>
    <submittedName>
        <fullName evidence="4">Tyrosine-protein phosphatase domain-containing protein</fullName>
    </submittedName>
</protein>
<dbReference type="SMART" id="SM00404">
    <property type="entry name" value="PTPc_motif"/>
    <property type="match status" value="1"/>
</dbReference>
<evidence type="ECO:0000256" key="1">
    <source>
        <dbReference type="SAM" id="MobiDB-lite"/>
    </source>
</evidence>
<dbReference type="WBParaSite" id="Csp11.Scaffold629.g14309.t1">
    <property type="protein sequence ID" value="Csp11.Scaffold629.g14309.t1"/>
    <property type="gene ID" value="Csp11.Scaffold629.g14309"/>
</dbReference>
<organism evidence="3 4">
    <name type="scientific">Caenorhabditis tropicalis</name>
    <dbReference type="NCBI Taxonomy" id="1561998"/>
    <lineage>
        <taxon>Eukaryota</taxon>
        <taxon>Metazoa</taxon>
        <taxon>Ecdysozoa</taxon>
        <taxon>Nematoda</taxon>
        <taxon>Chromadorea</taxon>
        <taxon>Rhabditida</taxon>
        <taxon>Rhabditina</taxon>
        <taxon>Rhabditomorpha</taxon>
        <taxon>Rhabditoidea</taxon>
        <taxon>Rhabditidae</taxon>
        <taxon>Peloderinae</taxon>
        <taxon>Caenorhabditis</taxon>
    </lineage>
</organism>
<dbReference type="PANTHER" id="PTHR23219">
    <property type="entry name" value="TYROSINE-PROTEIN PHOSPHATASE C15H7.3-RELATED"/>
    <property type="match status" value="1"/>
</dbReference>
<accession>A0A1I7U2X3</accession>
<feature type="domain" description="Tyrosine-protein phosphatase" evidence="2">
    <location>
        <begin position="168"/>
        <end position="391"/>
    </location>
</feature>
<dbReference type="PANTHER" id="PTHR23219:SF8">
    <property type="entry name" value="TYROSINE-PROTEIN PHOSPHATASE DOMAIN-CONTAINING PROTEIN"/>
    <property type="match status" value="1"/>
</dbReference>
<evidence type="ECO:0000259" key="2">
    <source>
        <dbReference type="PROSITE" id="PS50055"/>
    </source>
</evidence>
<feature type="region of interest" description="Disordered" evidence="1">
    <location>
        <begin position="1"/>
        <end position="77"/>
    </location>
</feature>
<dbReference type="SUPFAM" id="SSF52799">
    <property type="entry name" value="(Phosphotyrosine protein) phosphatases II"/>
    <property type="match status" value="1"/>
</dbReference>
<dbReference type="Pfam" id="PF00102">
    <property type="entry name" value="Y_phosphatase"/>
    <property type="match status" value="1"/>
</dbReference>
<sequence length="399" mass="44855">MGDDKDCITPKTRSRDPKNSKRKGAGTRKPSRKKKGASKEQEQESTQTSKKGQTKPRKKEKKKKDGKQASIDETEMKGISGLSTLSVTSAPATPIVTTPPVITQKTIENPAIVSKKGISPTQAGDKFNHALAKSWLDKADYSKAKSDYDHIQSLTVNVEKECKKWLANKKRNKSEDYPALDSTLVKTDDYVNISKIDGVHSRSILMGQLPLKDSEEAFWKTVFEKRTIQIYICVNDETIDFFPNKAEDYVTYGTMWINNRYVEEDKKKEVTHYKIEVLPQGCSNSIICRISVMRKWAFEGVPEKLSRVIKETIELDSYLKTAPSDETALILSPHGCGRSGFFLALSVAIHKMENDIEPCFADIVKTICKQRPKAGGSLIQFAGLYTAMFHYIKASRLLE</sequence>
<feature type="compositionally biased region" description="Basic residues" evidence="1">
    <location>
        <begin position="52"/>
        <end position="65"/>
    </location>
</feature>
<dbReference type="Gene3D" id="3.90.190.10">
    <property type="entry name" value="Protein tyrosine phosphatase superfamily"/>
    <property type="match status" value="1"/>
</dbReference>
<name>A0A1I7U2X3_9PELO</name>
<feature type="compositionally biased region" description="Basic and acidic residues" evidence="1">
    <location>
        <begin position="1"/>
        <end position="19"/>
    </location>
</feature>
<dbReference type="eggNOG" id="KOG0789">
    <property type="taxonomic scope" value="Eukaryota"/>
</dbReference>
<dbReference type="GO" id="GO:0004725">
    <property type="term" value="F:protein tyrosine phosphatase activity"/>
    <property type="evidence" value="ECO:0007669"/>
    <property type="project" value="InterPro"/>
</dbReference>
<dbReference type="STRING" id="1561998.A0A1I7U2X3"/>